<dbReference type="Pfam" id="PF03705">
    <property type="entry name" value="CheR_N"/>
    <property type="match status" value="1"/>
</dbReference>
<dbReference type="AlphaFoldDB" id="A0A3B0U1I3"/>
<dbReference type="InterPro" id="IPR050903">
    <property type="entry name" value="Bact_Chemotaxis_MeTrfase"/>
</dbReference>
<protein>
    <submittedName>
        <fullName evidence="2">MCP methyltransferase, CheR-type</fullName>
    </submittedName>
</protein>
<dbReference type="Pfam" id="PF01739">
    <property type="entry name" value="CheR"/>
    <property type="match status" value="1"/>
</dbReference>
<name>A0A3B0U1I3_9ZZZZ</name>
<dbReference type="InterPro" id="IPR022641">
    <property type="entry name" value="CheR_N"/>
</dbReference>
<dbReference type="SUPFAM" id="SSF47757">
    <property type="entry name" value="Chemotaxis receptor methyltransferase CheR, N-terminal domain"/>
    <property type="match status" value="1"/>
</dbReference>
<dbReference type="PRINTS" id="PR00996">
    <property type="entry name" value="CHERMTFRASE"/>
</dbReference>
<evidence type="ECO:0000259" key="1">
    <source>
        <dbReference type="PROSITE" id="PS50123"/>
    </source>
</evidence>
<dbReference type="PANTHER" id="PTHR24422">
    <property type="entry name" value="CHEMOTAXIS PROTEIN METHYLTRANSFERASE"/>
    <property type="match status" value="1"/>
</dbReference>
<dbReference type="InterPro" id="IPR029063">
    <property type="entry name" value="SAM-dependent_MTases_sf"/>
</dbReference>
<dbReference type="SMART" id="SM00138">
    <property type="entry name" value="MeTrc"/>
    <property type="match status" value="1"/>
</dbReference>
<dbReference type="InterPro" id="IPR022642">
    <property type="entry name" value="CheR_C"/>
</dbReference>
<dbReference type="InterPro" id="IPR000780">
    <property type="entry name" value="CheR_MeTrfase"/>
</dbReference>
<feature type="domain" description="CheR-type methyltransferase" evidence="1">
    <location>
        <begin position="15"/>
        <end position="289"/>
    </location>
</feature>
<dbReference type="GO" id="GO:0008757">
    <property type="term" value="F:S-adenosylmethionine-dependent methyltransferase activity"/>
    <property type="evidence" value="ECO:0007669"/>
    <property type="project" value="InterPro"/>
</dbReference>
<dbReference type="Gene3D" id="3.40.50.150">
    <property type="entry name" value="Vaccinia Virus protein VP39"/>
    <property type="match status" value="1"/>
</dbReference>
<organism evidence="2">
    <name type="scientific">hydrothermal vent metagenome</name>
    <dbReference type="NCBI Taxonomy" id="652676"/>
    <lineage>
        <taxon>unclassified sequences</taxon>
        <taxon>metagenomes</taxon>
        <taxon>ecological metagenomes</taxon>
    </lineage>
</organism>
<dbReference type="PANTHER" id="PTHR24422:SF8">
    <property type="entry name" value="CHEMOTAXIS PROTEIN"/>
    <property type="match status" value="1"/>
</dbReference>
<dbReference type="PROSITE" id="PS50123">
    <property type="entry name" value="CHER"/>
    <property type="match status" value="1"/>
</dbReference>
<sequence>MQWEKSNHKESSPFFYEGDNDLMNIEVRLLLEAIYLRYGYDFRHYSKAHLKRRISHRLSISHIKTISQLQDKILWDRQFFFEFLEDLSINVTEMFRDPECFLEFRKSIIPVLSTYAFIKIWIAGCATGEEVYSLAILLEEENLLNRTQIYATDFNKNVLNTARQGIYSSQNMDLYSRNYKKAGGKKELSDYYTSKYGSVIFDKSLLKRIVFADHNLVTDSVFSEVHLISCRNVLIYFEKKLQNHVIGLFHKSLSNKGFLCLGTKESLRFTNYEDGFTTINEKAKIYRKKPIYSKK</sequence>
<dbReference type="GO" id="GO:0032259">
    <property type="term" value="P:methylation"/>
    <property type="evidence" value="ECO:0007669"/>
    <property type="project" value="UniProtKB-KW"/>
</dbReference>
<dbReference type="EMBL" id="UOEP01000227">
    <property type="protein sequence ID" value="VAW24881.1"/>
    <property type="molecule type" value="Genomic_DNA"/>
</dbReference>
<proteinExistence type="predicted"/>
<accession>A0A3B0U1I3</accession>
<evidence type="ECO:0000313" key="2">
    <source>
        <dbReference type="EMBL" id="VAW24881.1"/>
    </source>
</evidence>
<keyword evidence="2" id="KW-0489">Methyltransferase</keyword>
<gene>
    <name evidence="2" type="ORF">MNBD_BACTEROID01-2500</name>
</gene>
<dbReference type="SUPFAM" id="SSF53335">
    <property type="entry name" value="S-adenosyl-L-methionine-dependent methyltransferases"/>
    <property type="match status" value="1"/>
</dbReference>
<keyword evidence="2" id="KW-0808">Transferase</keyword>
<reference evidence="2" key="1">
    <citation type="submission" date="2018-06" db="EMBL/GenBank/DDBJ databases">
        <authorList>
            <person name="Zhirakovskaya E."/>
        </authorList>
    </citation>
    <scope>NUCLEOTIDE SEQUENCE</scope>
</reference>